<dbReference type="PANTHER" id="PTHR10695">
    <property type="entry name" value="DEPHOSPHO-COA KINASE-RELATED"/>
    <property type="match status" value="1"/>
</dbReference>
<dbReference type="Gene3D" id="3.40.50.300">
    <property type="entry name" value="P-loop containing nucleotide triphosphate hydrolases"/>
    <property type="match status" value="1"/>
</dbReference>
<keyword evidence="3" id="KW-0173">Coenzyme A biosynthesis</keyword>
<protein>
    <recommendedName>
        <fullName evidence="3 4">Dephospho-CoA kinase</fullName>
        <ecNumber evidence="3 4">2.7.1.24</ecNumber>
    </recommendedName>
    <alternativeName>
        <fullName evidence="3">Dephosphocoenzyme A kinase</fullName>
    </alternativeName>
</protein>
<keyword evidence="3 5" id="KW-0418">Kinase</keyword>
<dbReference type="GO" id="GO:0005737">
    <property type="term" value="C:cytoplasm"/>
    <property type="evidence" value="ECO:0007669"/>
    <property type="project" value="UniProtKB-SubCell"/>
</dbReference>
<proteinExistence type="inferred from homology"/>
<dbReference type="GO" id="GO:0005524">
    <property type="term" value="F:ATP binding"/>
    <property type="evidence" value="ECO:0007669"/>
    <property type="project" value="UniProtKB-UniRule"/>
</dbReference>
<reference evidence="6" key="1">
    <citation type="submission" date="2019-11" db="EMBL/GenBank/DDBJ databases">
        <title>Complete genome sequence of Corynebacterium kalinowskii 1959, a novel Corynebacterium species isolated from soil of a small paddock in Vilsendorf, Germany.</title>
        <authorList>
            <person name="Schaffert L."/>
            <person name="Ruwe M."/>
            <person name="Milse J."/>
            <person name="Hanuschka K."/>
            <person name="Ortseifen V."/>
            <person name="Droste J."/>
            <person name="Brandt D."/>
            <person name="Schlueter L."/>
            <person name="Kutter Y."/>
            <person name="Vinke S."/>
            <person name="Viehoefer P."/>
            <person name="Jacob L."/>
            <person name="Luebke N.-C."/>
            <person name="Schulte-Berndt E."/>
            <person name="Hain C."/>
            <person name="Linder M."/>
            <person name="Schmidt P."/>
            <person name="Wollenschlaeger L."/>
            <person name="Luttermann T."/>
            <person name="Thieme E."/>
            <person name="Hassa J."/>
            <person name="Haak M."/>
            <person name="Wittchen M."/>
            <person name="Mentz A."/>
            <person name="Persicke M."/>
            <person name="Busche T."/>
            <person name="Ruckert C."/>
        </authorList>
    </citation>
    <scope>NUCLEOTIDE SEQUENCE [LARGE SCALE GENOMIC DNA]</scope>
    <source>
        <strain evidence="6">1959</strain>
    </source>
</reference>
<evidence type="ECO:0000256" key="1">
    <source>
        <dbReference type="ARBA" id="ARBA00022741"/>
    </source>
</evidence>
<evidence type="ECO:0000256" key="3">
    <source>
        <dbReference type="HAMAP-Rule" id="MF_00376"/>
    </source>
</evidence>
<dbReference type="UniPathway" id="UPA00241">
    <property type="reaction ID" value="UER00356"/>
</dbReference>
<dbReference type="PROSITE" id="PS51219">
    <property type="entry name" value="DPCK"/>
    <property type="match status" value="1"/>
</dbReference>
<keyword evidence="2 3" id="KW-0067">ATP-binding</keyword>
<dbReference type="GO" id="GO:0015937">
    <property type="term" value="P:coenzyme A biosynthetic process"/>
    <property type="evidence" value="ECO:0007669"/>
    <property type="project" value="UniProtKB-UniRule"/>
</dbReference>
<evidence type="ECO:0000256" key="4">
    <source>
        <dbReference type="NCBIfam" id="TIGR00152"/>
    </source>
</evidence>
<keyword evidence="3" id="KW-0963">Cytoplasm</keyword>
<organism evidence="5 6">
    <name type="scientific">Corynebacterium kalinowskii</name>
    <dbReference type="NCBI Taxonomy" id="2675216"/>
    <lineage>
        <taxon>Bacteria</taxon>
        <taxon>Bacillati</taxon>
        <taxon>Actinomycetota</taxon>
        <taxon>Actinomycetes</taxon>
        <taxon>Mycobacteriales</taxon>
        <taxon>Corynebacteriaceae</taxon>
        <taxon>Corynebacterium</taxon>
    </lineage>
</organism>
<sequence length="193" mass="21015">MLRIGLTGGIGSGKSTVASLLEARGFPVIDADQIARDIIPSVLPQLVEAFGDTILDGDELNRAELARLAFASSEKTKLLNSITHPKIRSETALAFKEAEAAGEEAVIYDMPLLVDQGLHEDMDLVVVVTVEPEARVQRLIRRGLTEADARKRMAAQICDEQRNSAADVLIDNNGLMMDLVPQIDALEERIRNA</sequence>
<dbReference type="InterPro" id="IPR027417">
    <property type="entry name" value="P-loop_NTPase"/>
</dbReference>
<evidence type="ECO:0000313" key="5">
    <source>
        <dbReference type="EMBL" id="QGU01885.1"/>
    </source>
</evidence>
<comment type="pathway">
    <text evidence="3">Cofactor biosynthesis; coenzyme A biosynthesis; CoA from (R)-pantothenate: step 5/5.</text>
</comment>
<dbReference type="NCBIfam" id="TIGR00152">
    <property type="entry name" value="dephospho-CoA kinase"/>
    <property type="match status" value="1"/>
</dbReference>
<dbReference type="PANTHER" id="PTHR10695:SF46">
    <property type="entry name" value="BIFUNCTIONAL COENZYME A SYNTHASE-RELATED"/>
    <property type="match status" value="1"/>
</dbReference>
<dbReference type="CDD" id="cd02022">
    <property type="entry name" value="DPCK"/>
    <property type="match status" value="1"/>
</dbReference>
<keyword evidence="6" id="KW-1185">Reference proteome</keyword>
<gene>
    <name evidence="3 5" type="primary">coaE</name>
    <name evidence="5" type="ORF">CKALI_05055</name>
</gene>
<dbReference type="EMBL" id="CP046452">
    <property type="protein sequence ID" value="QGU01885.1"/>
    <property type="molecule type" value="Genomic_DNA"/>
</dbReference>
<dbReference type="HAMAP" id="MF_00376">
    <property type="entry name" value="Dephospho_CoA_kinase"/>
    <property type="match status" value="1"/>
</dbReference>
<dbReference type="Proteomes" id="UP000427071">
    <property type="component" value="Chromosome"/>
</dbReference>
<comment type="catalytic activity">
    <reaction evidence="3">
        <text>3'-dephospho-CoA + ATP = ADP + CoA + H(+)</text>
        <dbReference type="Rhea" id="RHEA:18245"/>
        <dbReference type="ChEBI" id="CHEBI:15378"/>
        <dbReference type="ChEBI" id="CHEBI:30616"/>
        <dbReference type="ChEBI" id="CHEBI:57287"/>
        <dbReference type="ChEBI" id="CHEBI:57328"/>
        <dbReference type="ChEBI" id="CHEBI:456216"/>
        <dbReference type="EC" id="2.7.1.24"/>
    </reaction>
</comment>
<name>A0A6B8VSA7_9CORY</name>
<dbReference type="RefSeq" id="WP_156192257.1">
    <property type="nucleotide sequence ID" value="NZ_CP046452.1"/>
</dbReference>
<comment type="function">
    <text evidence="3">Catalyzes the phosphorylation of the 3'-hydroxyl group of dephosphocoenzyme A to form coenzyme A.</text>
</comment>
<dbReference type="SUPFAM" id="SSF52540">
    <property type="entry name" value="P-loop containing nucleoside triphosphate hydrolases"/>
    <property type="match status" value="1"/>
</dbReference>
<dbReference type="Pfam" id="PF01121">
    <property type="entry name" value="CoaE"/>
    <property type="match status" value="1"/>
</dbReference>
<keyword evidence="3 5" id="KW-0808">Transferase</keyword>
<comment type="similarity">
    <text evidence="3">Belongs to the CoaE family.</text>
</comment>
<dbReference type="EC" id="2.7.1.24" evidence="3 4"/>
<accession>A0A6B8VSA7</accession>
<evidence type="ECO:0000256" key="2">
    <source>
        <dbReference type="ARBA" id="ARBA00022840"/>
    </source>
</evidence>
<comment type="subcellular location">
    <subcellularLocation>
        <location evidence="3">Cytoplasm</location>
    </subcellularLocation>
</comment>
<dbReference type="KEGG" id="ckw:CKALI_05055"/>
<evidence type="ECO:0000313" key="6">
    <source>
        <dbReference type="Proteomes" id="UP000427071"/>
    </source>
</evidence>
<dbReference type="InterPro" id="IPR001977">
    <property type="entry name" value="Depp_CoAkinase"/>
</dbReference>
<keyword evidence="1 3" id="KW-0547">Nucleotide-binding</keyword>
<dbReference type="AlphaFoldDB" id="A0A6B8VSA7"/>
<feature type="binding site" evidence="3">
    <location>
        <begin position="11"/>
        <end position="16"/>
    </location>
    <ligand>
        <name>ATP</name>
        <dbReference type="ChEBI" id="CHEBI:30616"/>
    </ligand>
</feature>
<dbReference type="GO" id="GO:0004140">
    <property type="term" value="F:dephospho-CoA kinase activity"/>
    <property type="evidence" value="ECO:0007669"/>
    <property type="project" value="UniProtKB-UniRule"/>
</dbReference>